<dbReference type="InterPro" id="IPR018356">
    <property type="entry name" value="Tscrpt_reg_HTH_DeoR_CS"/>
</dbReference>
<dbReference type="Gene3D" id="1.10.10.10">
    <property type="entry name" value="Winged helix-like DNA-binding domain superfamily/Winged helix DNA-binding domain"/>
    <property type="match status" value="1"/>
</dbReference>
<dbReference type="InterPro" id="IPR001034">
    <property type="entry name" value="DeoR_HTH"/>
</dbReference>
<dbReference type="GO" id="GO:0003677">
    <property type="term" value="F:DNA binding"/>
    <property type="evidence" value="ECO:0007669"/>
    <property type="project" value="UniProtKB-KW"/>
</dbReference>
<protein>
    <submittedName>
        <fullName evidence="5">HTH-type transcriptional repressor GlcR</fullName>
    </submittedName>
</protein>
<keyword evidence="3" id="KW-0804">Transcription</keyword>
<organism evidence="5 6">
    <name type="scientific">Clostridium thermobutyricum DSM 4928</name>
    <dbReference type="NCBI Taxonomy" id="1121339"/>
    <lineage>
        <taxon>Bacteria</taxon>
        <taxon>Bacillati</taxon>
        <taxon>Bacillota</taxon>
        <taxon>Clostridia</taxon>
        <taxon>Eubacteriales</taxon>
        <taxon>Clostridiaceae</taxon>
        <taxon>Clostridium</taxon>
    </lineage>
</organism>
<accession>A0A1V4SV31</accession>
<dbReference type="OrthoDB" id="9797223at2"/>
<dbReference type="PRINTS" id="PR00037">
    <property type="entry name" value="HTHLACR"/>
</dbReference>
<dbReference type="SMART" id="SM01134">
    <property type="entry name" value="DeoRC"/>
    <property type="match status" value="1"/>
</dbReference>
<keyword evidence="2" id="KW-0238">DNA-binding</keyword>
<dbReference type="InterPro" id="IPR014036">
    <property type="entry name" value="DeoR-like_C"/>
</dbReference>
<dbReference type="SUPFAM" id="SSF46785">
    <property type="entry name" value="Winged helix' DNA-binding domain"/>
    <property type="match status" value="1"/>
</dbReference>
<keyword evidence="1" id="KW-0805">Transcription regulation</keyword>
<reference evidence="5 6" key="1">
    <citation type="submission" date="2016-02" db="EMBL/GenBank/DDBJ databases">
        <title>Genome sequence of Clostridium thermobutyricum DSM 4928.</title>
        <authorList>
            <person name="Poehlein A."/>
            <person name="Daniel R."/>
        </authorList>
    </citation>
    <scope>NUCLEOTIDE SEQUENCE [LARGE SCALE GENOMIC DNA]</scope>
    <source>
        <strain evidence="5 6">DSM 4928</strain>
    </source>
</reference>
<name>A0A1V4SV31_9CLOT</name>
<dbReference type="EMBL" id="LTAY01000048">
    <property type="protein sequence ID" value="OPX47343.1"/>
    <property type="molecule type" value="Genomic_DNA"/>
</dbReference>
<proteinExistence type="predicted"/>
<evidence type="ECO:0000313" key="6">
    <source>
        <dbReference type="Proteomes" id="UP000191448"/>
    </source>
</evidence>
<evidence type="ECO:0000256" key="2">
    <source>
        <dbReference type="ARBA" id="ARBA00023125"/>
    </source>
</evidence>
<dbReference type="CDD" id="cd00090">
    <property type="entry name" value="HTH_ARSR"/>
    <property type="match status" value="1"/>
</dbReference>
<dbReference type="Gene3D" id="3.40.50.1360">
    <property type="match status" value="1"/>
</dbReference>
<dbReference type="RefSeq" id="WP_080023106.1">
    <property type="nucleotide sequence ID" value="NZ_LTAY01000048.1"/>
</dbReference>
<dbReference type="InterPro" id="IPR037171">
    <property type="entry name" value="NagB/RpiA_transferase-like"/>
</dbReference>
<evidence type="ECO:0000256" key="1">
    <source>
        <dbReference type="ARBA" id="ARBA00023015"/>
    </source>
</evidence>
<dbReference type="SUPFAM" id="SSF100950">
    <property type="entry name" value="NagB/RpiA/CoA transferase-like"/>
    <property type="match status" value="1"/>
</dbReference>
<dbReference type="Pfam" id="PF00455">
    <property type="entry name" value="DeoRC"/>
    <property type="match status" value="1"/>
</dbReference>
<dbReference type="PANTHER" id="PTHR30363:SF56">
    <property type="entry name" value="TRANSCRIPTIONAL REGULATOR, DEOR FAMILY"/>
    <property type="match status" value="1"/>
</dbReference>
<dbReference type="Pfam" id="PF08220">
    <property type="entry name" value="HTH_DeoR"/>
    <property type="match status" value="1"/>
</dbReference>
<evidence type="ECO:0000259" key="4">
    <source>
        <dbReference type="PROSITE" id="PS51000"/>
    </source>
</evidence>
<dbReference type="InterPro" id="IPR036388">
    <property type="entry name" value="WH-like_DNA-bd_sf"/>
</dbReference>
<sequence>MLTEERYNLILDLLKEKELIKFEELSSKLEASDSTIRRDLSILEERGLLERFHGGAKALSSKRKELSYKEKLSKHTDEKNILAKYASELINDGDCIFIDAGTTTYEIIKYLANKNVFVVTNGLNHINALVENNIDCYMIGGNVKLTTKAIIGSHALNCLNKFKFDKSFIGTNGVDLESGFTTPDCEEASIKECAINNSKKAFILADSSKFGYVSFVKFAKLSDCSIITNKNSDLDKYKEITDVRMVNKK</sequence>
<feature type="domain" description="HTH deoR-type" evidence="4">
    <location>
        <begin position="3"/>
        <end position="58"/>
    </location>
</feature>
<comment type="caution">
    <text evidence="5">The sequence shown here is derived from an EMBL/GenBank/DDBJ whole genome shotgun (WGS) entry which is preliminary data.</text>
</comment>
<dbReference type="PROSITE" id="PS51000">
    <property type="entry name" value="HTH_DEOR_2"/>
    <property type="match status" value="1"/>
</dbReference>
<dbReference type="SMART" id="SM00420">
    <property type="entry name" value="HTH_DEOR"/>
    <property type="match status" value="1"/>
</dbReference>
<dbReference type="PANTHER" id="PTHR30363">
    <property type="entry name" value="HTH-TYPE TRANSCRIPTIONAL REGULATOR SRLR-RELATED"/>
    <property type="match status" value="1"/>
</dbReference>
<evidence type="ECO:0000313" key="5">
    <source>
        <dbReference type="EMBL" id="OPX47343.1"/>
    </source>
</evidence>
<dbReference type="InterPro" id="IPR011991">
    <property type="entry name" value="ArsR-like_HTH"/>
</dbReference>
<evidence type="ECO:0000256" key="3">
    <source>
        <dbReference type="ARBA" id="ARBA00023163"/>
    </source>
</evidence>
<dbReference type="GO" id="GO:0003700">
    <property type="term" value="F:DNA-binding transcription factor activity"/>
    <property type="evidence" value="ECO:0007669"/>
    <property type="project" value="InterPro"/>
</dbReference>
<dbReference type="InterPro" id="IPR050313">
    <property type="entry name" value="Carb_Metab_HTH_regulators"/>
</dbReference>
<gene>
    <name evidence="5" type="primary">glcR_1</name>
    <name evidence="5" type="ORF">CLTHE_19060</name>
</gene>
<dbReference type="AlphaFoldDB" id="A0A1V4SV31"/>
<dbReference type="InterPro" id="IPR036390">
    <property type="entry name" value="WH_DNA-bd_sf"/>
</dbReference>
<dbReference type="PROSITE" id="PS00894">
    <property type="entry name" value="HTH_DEOR_1"/>
    <property type="match status" value="1"/>
</dbReference>
<dbReference type="Proteomes" id="UP000191448">
    <property type="component" value="Unassembled WGS sequence"/>
</dbReference>